<dbReference type="RefSeq" id="WP_182460454.1">
    <property type="nucleotide sequence ID" value="NZ_CP059732.1"/>
</dbReference>
<evidence type="ECO:0000313" key="1">
    <source>
        <dbReference type="EMBL" id="QMW03167.1"/>
    </source>
</evidence>
<protein>
    <submittedName>
        <fullName evidence="1">Uncharacterized protein</fullName>
    </submittedName>
</protein>
<reference evidence="1 2" key="1">
    <citation type="submission" date="2020-07" db="EMBL/GenBank/DDBJ databases">
        <title>Spirosoma foliorum sp. nov., isolated from the leaves on the Nejang mountain Korea, Republic of.</title>
        <authorList>
            <person name="Ho H."/>
            <person name="Lee Y.-J."/>
            <person name="Nurcahyanto D.-A."/>
            <person name="Kim S.-G."/>
        </authorList>
    </citation>
    <scope>NUCLEOTIDE SEQUENCE [LARGE SCALE GENOMIC DNA]</scope>
    <source>
        <strain evidence="1 2">PL0136</strain>
    </source>
</reference>
<proteinExistence type="predicted"/>
<name>A0A7G5GWC5_9BACT</name>
<sequence>MQIFFNTINLPFKVGDTVFVNKEHGSHLPDKTGPIYPYFEAEIARIFFDGRLEELSVIAEPLDSYELEVKNVIYELKPVGNYSDLVRMPLRMTLPIKEPILFPSEQELLDYQQTLDSVVNLQTLKTDLKEDKPA</sequence>
<evidence type="ECO:0000313" key="2">
    <source>
        <dbReference type="Proteomes" id="UP000515369"/>
    </source>
</evidence>
<keyword evidence="2" id="KW-1185">Reference proteome</keyword>
<dbReference type="Proteomes" id="UP000515369">
    <property type="component" value="Chromosome"/>
</dbReference>
<gene>
    <name evidence="1" type="ORF">H3H32_35760</name>
</gene>
<dbReference type="EMBL" id="CP059732">
    <property type="protein sequence ID" value="QMW03167.1"/>
    <property type="molecule type" value="Genomic_DNA"/>
</dbReference>
<organism evidence="1 2">
    <name type="scientific">Spirosoma foliorum</name>
    <dbReference type="NCBI Taxonomy" id="2710596"/>
    <lineage>
        <taxon>Bacteria</taxon>
        <taxon>Pseudomonadati</taxon>
        <taxon>Bacteroidota</taxon>
        <taxon>Cytophagia</taxon>
        <taxon>Cytophagales</taxon>
        <taxon>Cytophagaceae</taxon>
        <taxon>Spirosoma</taxon>
    </lineage>
</organism>
<dbReference type="KEGG" id="sfol:H3H32_35760"/>
<dbReference type="AlphaFoldDB" id="A0A7G5GWC5"/>
<accession>A0A7G5GWC5</accession>